<dbReference type="Pfam" id="PF01588">
    <property type="entry name" value="tRNA_bind"/>
    <property type="match status" value="1"/>
</dbReference>
<dbReference type="NCBIfam" id="TIGR02222">
    <property type="entry name" value="chap_CsaA"/>
    <property type="match status" value="1"/>
</dbReference>
<sequence length="111" mass="12185">MTIPFDAFLEVDIRVGTIVSAEPFPEARKPAYKLLIDFGPEIGRKKSSAQITKHYTPEDLAGRQVAAVVNFAPRQIGPFMSEVLTLGFPDTDGEVVLIVPTHYVPNGGRLF</sequence>
<accession>A0ABW4I3Q2</accession>
<evidence type="ECO:0000313" key="6">
    <source>
        <dbReference type="Proteomes" id="UP001597115"/>
    </source>
</evidence>
<dbReference type="CDD" id="cd02798">
    <property type="entry name" value="tRNA_bind_CsaA"/>
    <property type="match status" value="1"/>
</dbReference>
<keyword evidence="1 3" id="KW-0820">tRNA-binding</keyword>
<feature type="domain" description="TRNA-binding" evidence="4">
    <location>
        <begin position="7"/>
        <end position="111"/>
    </location>
</feature>
<dbReference type="Proteomes" id="UP001597115">
    <property type="component" value="Unassembled WGS sequence"/>
</dbReference>
<keyword evidence="2 3" id="KW-0694">RNA-binding</keyword>
<evidence type="ECO:0000256" key="1">
    <source>
        <dbReference type="ARBA" id="ARBA00022555"/>
    </source>
</evidence>
<name>A0ABW4I3Q2_9SPHN</name>
<evidence type="ECO:0000259" key="4">
    <source>
        <dbReference type="PROSITE" id="PS50886"/>
    </source>
</evidence>
<evidence type="ECO:0000313" key="5">
    <source>
        <dbReference type="EMBL" id="MFD1612548.1"/>
    </source>
</evidence>
<dbReference type="InterPro" id="IPR002547">
    <property type="entry name" value="tRNA-bd_dom"/>
</dbReference>
<dbReference type="RefSeq" id="WP_380889530.1">
    <property type="nucleotide sequence ID" value="NZ_JBHUDY010000001.1"/>
</dbReference>
<dbReference type="InterPro" id="IPR051270">
    <property type="entry name" value="Tyrosine-tRNA_ligase_regulator"/>
</dbReference>
<dbReference type="SUPFAM" id="SSF50249">
    <property type="entry name" value="Nucleic acid-binding proteins"/>
    <property type="match status" value="1"/>
</dbReference>
<dbReference type="NCBIfam" id="NF007494">
    <property type="entry name" value="PRK10089.1-3"/>
    <property type="match status" value="1"/>
</dbReference>
<dbReference type="NCBIfam" id="NF007495">
    <property type="entry name" value="PRK10089.1-4"/>
    <property type="match status" value="1"/>
</dbReference>
<dbReference type="InterPro" id="IPR012340">
    <property type="entry name" value="NA-bd_OB-fold"/>
</dbReference>
<dbReference type="EMBL" id="JBHUDY010000001">
    <property type="protein sequence ID" value="MFD1612548.1"/>
    <property type="molecule type" value="Genomic_DNA"/>
</dbReference>
<dbReference type="Gene3D" id="2.40.50.140">
    <property type="entry name" value="Nucleic acid-binding proteins"/>
    <property type="match status" value="1"/>
</dbReference>
<evidence type="ECO:0000256" key="3">
    <source>
        <dbReference type="PROSITE-ProRule" id="PRU00209"/>
    </source>
</evidence>
<dbReference type="PANTHER" id="PTHR11586:SF37">
    <property type="entry name" value="TRNA-BINDING DOMAIN-CONTAINING PROTEIN"/>
    <property type="match status" value="1"/>
</dbReference>
<protein>
    <submittedName>
        <fullName evidence="5">tRNA-binding protein</fullName>
    </submittedName>
</protein>
<comment type="caution">
    <text evidence="5">The sequence shown here is derived from an EMBL/GenBank/DDBJ whole genome shotgun (WGS) entry which is preliminary data.</text>
</comment>
<dbReference type="PROSITE" id="PS50886">
    <property type="entry name" value="TRBD"/>
    <property type="match status" value="1"/>
</dbReference>
<proteinExistence type="predicted"/>
<dbReference type="PANTHER" id="PTHR11586">
    <property type="entry name" value="TRNA-AMINOACYLATION COFACTOR ARC1 FAMILY MEMBER"/>
    <property type="match status" value="1"/>
</dbReference>
<dbReference type="InterPro" id="IPR008231">
    <property type="entry name" value="CsaA"/>
</dbReference>
<gene>
    <name evidence="5" type="ORF">ACFSCW_12125</name>
</gene>
<keyword evidence="6" id="KW-1185">Reference proteome</keyword>
<organism evidence="5 6">
    <name type="scientific">Sphingomonas tabacisoli</name>
    <dbReference type="NCBI Taxonomy" id="2249466"/>
    <lineage>
        <taxon>Bacteria</taxon>
        <taxon>Pseudomonadati</taxon>
        <taxon>Pseudomonadota</taxon>
        <taxon>Alphaproteobacteria</taxon>
        <taxon>Sphingomonadales</taxon>
        <taxon>Sphingomonadaceae</taxon>
        <taxon>Sphingomonas</taxon>
    </lineage>
</organism>
<evidence type="ECO:0000256" key="2">
    <source>
        <dbReference type="ARBA" id="ARBA00022884"/>
    </source>
</evidence>
<reference evidence="6" key="1">
    <citation type="journal article" date="2019" name="Int. J. Syst. Evol. Microbiol.">
        <title>The Global Catalogue of Microorganisms (GCM) 10K type strain sequencing project: providing services to taxonomists for standard genome sequencing and annotation.</title>
        <authorList>
            <consortium name="The Broad Institute Genomics Platform"/>
            <consortium name="The Broad Institute Genome Sequencing Center for Infectious Disease"/>
            <person name="Wu L."/>
            <person name="Ma J."/>
        </authorList>
    </citation>
    <scope>NUCLEOTIDE SEQUENCE [LARGE SCALE GENOMIC DNA]</scope>
    <source>
        <strain evidence="6">CGMCC 1.16275</strain>
    </source>
</reference>